<keyword evidence="2" id="KW-1185">Reference proteome</keyword>
<reference evidence="1 2" key="1">
    <citation type="submission" date="2020-05" db="EMBL/GenBank/DDBJ databases">
        <title>Azospirillum oleiclasticum sp. nov, a nitrogen-fixing and heavy crude oil-emulsifying bacterium isolated from the crude oil of Yumen Oilfield.</title>
        <authorList>
            <person name="Wu D."/>
            <person name="Cai M."/>
            <person name="Zhang X."/>
        </authorList>
    </citation>
    <scope>NUCLEOTIDE SEQUENCE [LARGE SCALE GENOMIC DNA]</scope>
    <source>
        <strain evidence="1 2">ROY-1-1-2</strain>
    </source>
</reference>
<evidence type="ECO:0000313" key="1">
    <source>
        <dbReference type="EMBL" id="NYZ21389.1"/>
    </source>
</evidence>
<gene>
    <name evidence="1" type="ORF">HND93_16865</name>
</gene>
<comment type="caution">
    <text evidence="1">The sequence shown here is derived from an EMBL/GenBank/DDBJ whole genome shotgun (WGS) entry which is preliminary data.</text>
</comment>
<dbReference type="RefSeq" id="WP_180283150.1">
    <property type="nucleotide sequence ID" value="NZ_JABFDB010000011.1"/>
</dbReference>
<dbReference type="EMBL" id="JABFDB010000011">
    <property type="protein sequence ID" value="NYZ21389.1"/>
    <property type="molecule type" value="Genomic_DNA"/>
</dbReference>
<dbReference type="Proteomes" id="UP000584642">
    <property type="component" value="Unassembled WGS sequence"/>
</dbReference>
<protein>
    <submittedName>
        <fullName evidence="1">Uncharacterized protein</fullName>
    </submittedName>
</protein>
<evidence type="ECO:0000313" key="2">
    <source>
        <dbReference type="Proteomes" id="UP000584642"/>
    </source>
</evidence>
<accession>A0ABX2TAM3</accession>
<sequence length="163" mass="17210">MTAHPTGGVGPGCVGRLDAAAKAAQAAEIAFRQSVADGIARHERQRQFAFRRLGLVKAVAAAVAGAETAEAATAVGAAALQRELDWHAETEARTRILDAFQAVTLAVWAESRPADDAADDAAVEPVRVEDAIAAFEAWYETAIGQPFLALLDVEYPELPVVEF</sequence>
<proteinExistence type="predicted"/>
<name>A0ABX2TAM3_9PROT</name>
<organism evidence="1 2">
    <name type="scientific">Azospirillum oleiclasticum</name>
    <dbReference type="NCBI Taxonomy" id="2735135"/>
    <lineage>
        <taxon>Bacteria</taxon>
        <taxon>Pseudomonadati</taxon>
        <taxon>Pseudomonadota</taxon>
        <taxon>Alphaproteobacteria</taxon>
        <taxon>Rhodospirillales</taxon>
        <taxon>Azospirillaceae</taxon>
        <taxon>Azospirillum</taxon>
    </lineage>
</organism>